<gene>
    <name evidence="1" type="ORF">MtrunA17_Chr8g0383891</name>
</gene>
<dbReference type="AlphaFoldDB" id="A0A396GWT5"/>
<comment type="caution">
    <text evidence="1">The sequence shown here is derived from an EMBL/GenBank/DDBJ whole genome shotgun (WGS) entry which is preliminary data.</text>
</comment>
<evidence type="ECO:0000313" key="2">
    <source>
        <dbReference type="Proteomes" id="UP000265566"/>
    </source>
</evidence>
<sequence>MLELKEESLMMATFRAHLTMEFNAIEQIIAHNRTETIITTFDSNSRAPKYELVELLLCVN</sequence>
<reference evidence="2" key="1">
    <citation type="journal article" date="2018" name="Nat. Plants">
        <title>Whole-genome landscape of Medicago truncatula symbiotic genes.</title>
        <authorList>
            <person name="Pecrix Y."/>
            <person name="Staton S.E."/>
            <person name="Sallet E."/>
            <person name="Lelandais-Briere C."/>
            <person name="Moreau S."/>
            <person name="Carrere S."/>
            <person name="Blein T."/>
            <person name="Jardinaud M.F."/>
            <person name="Latrasse D."/>
            <person name="Zouine M."/>
            <person name="Zahm M."/>
            <person name="Kreplak J."/>
            <person name="Mayjonade B."/>
            <person name="Satge C."/>
            <person name="Perez M."/>
            <person name="Cauet S."/>
            <person name="Marande W."/>
            <person name="Chantry-Darmon C."/>
            <person name="Lopez-Roques C."/>
            <person name="Bouchez O."/>
            <person name="Berard A."/>
            <person name="Debelle F."/>
            <person name="Munos S."/>
            <person name="Bendahmane A."/>
            <person name="Berges H."/>
            <person name="Niebel A."/>
            <person name="Buitink J."/>
            <person name="Frugier F."/>
            <person name="Benhamed M."/>
            <person name="Crespi M."/>
            <person name="Gouzy J."/>
            <person name="Gamas P."/>
        </authorList>
    </citation>
    <scope>NUCLEOTIDE SEQUENCE [LARGE SCALE GENOMIC DNA]</scope>
    <source>
        <strain evidence="2">cv. Jemalong A17</strain>
    </source>
</reference>
<protein>
    <submittedName>
        <fullName evidence="1">Uncharacterized protein</fullName>
    </submittedName>
</protein>
<evidence type="ECO:0000313" key="1">
    <source>
        <dbReference type="EMBL" id="RHN43077.1"/>
    </source>
</evidence>
<name>A0A396GWT5_MEDTR</name>
<proteinExistence type="predicted"/>
<organism evidence="1 2">
    <name type="scientific">Medicago truncatula</name>
    <name type="common">Barrel medic</name>
    <name type="synonym">Medicago tribuloides</name>
    <dbReference type="NCBI Taxonomy" id="3880"/>
    <lineage>
        <taxon>Eukaryota</taxon>
        <taxon>Viridiplantae</taxon>
        <taxon>Streptophyta</taxon>
        <taxon>Embryophyta</taxon>
        <taxon>Tracheophyta</taxon>
        <taxon>Spermatophyta</taxon>
        <taxon>Magnoliopsida</taxon>
        <taxon>eudicotyledons</taxon>
        <taxon>Gunneridae</taxon>
        <taxon>Pentapetalae</taxon>
        <taxon>rosids</taxon>
        <taxon>fabids</taxon>
        <taxon>Fabales</taxon>
        <taxon>Fabaceae</taxon>
        <taxon>Papilionoideae</taxon>
        <taxon>50 kb inversion clade</taxon>
        <taxon>NPAAA clade</taxon>
        <taxon>Hologalegina</taxon>
        <taxon>IRL clade</taxon>
        <taxon>Trifolieae</taxon>
        <taxon>Medicago</taxon>
    </lineage>
</organism>
<dbReference type="Gramene" id="rna49600">
    <property type="protein sequence ID" value="RHN43077.1"/>
    <property type="gene ID" value="gene49600"/>
</dbReference>
<dbReference type="Proteomes" id="UP000265566">
    <property type="component" value="Chromosome 8"/>
</dbReference>
<dbReference type="EMBL" id="PSQE01000008">
    <property type="protein sequence ID" value="RHN43077.1"/>
    <property type="molecule type" value="Genomic_DNA"/>
</dbReference>
<accession>A0A396GWT5</accession>